<dbReference type="AlphaFoldDB" id="A0A3A6PH22"/>
<dbReference type="Pfam" id="PF13490">
    <property type="entry name" value="zf-HC2"/>
    <property type="match status" value="1"/>
</dbReference>
<keyword evidence="5" id="KW-1185">Reference proteome</keyword>
<feature type="transmembrane region" description="Helical" evidence="2">
    <location>
        <begin position="107"/>
        <end position="128"/>
    </location>
</feature>
<feature type="compositionally biased region" description="Polar residues" evidence="1">
    <location>
        <begin position="201"/>
        <end position="218"/>
    </location>
</feature>
<feature type="domain" description="Putative zinc-finger" evidence="3">
    <location>
        <begin position="3"/>
        <end position="37"/>
    </location>
</feature>
<organism evidence="4 5">
    <name type="scientific">Paenibacillus pinisoli</name>
    <dbReference type="NCBI Taxonomy" id="1276110"/>
    <lineage>
        <taxon>Bacteria</taxon>
        <taxon>Bacillati</taxon>
        <taxon>Bacillota</taxon>
        <taxon>Bacilli</taxon>
        <taxon>Bacillales</taxon>
        <taxon>Paenibacillaceae</taxon>
        <taxon>Paenibacillus</taxon>
    </lineage>
</organism>
<dbReference type="InterPro" id="IPR015943">
    <property type="entry name" value="WD40/YVTN_repeat-like_dom_sf"/>
</dbReference>
<proteinExistence type="predicted"/>
<keyword evidence="2" id="KW-0812">Transmembrane</keyword>
<keyword evidence="2" id="KW-1133">Transmembrane helix</keyword>
<dbReference type="OrthoDB" id="2381690at2"/>
<dbReference type="Gene3D" id="2.130.10.10">
    <property type="entry name" value="YVTN repeat-like/Quinoprotein amine dehydrogenase"/>
    <property type="match status" value="1"/>
</dbReference>
<dbReference type="Proteomes" id="UP000267798">
    <property type="component" value="Unassembled WGS sequence"/>
</dbReference>
<evidence type="ECO:0000256" key="1">
    <source>
        <dbReference type="SAM" id="MobiDB-lite"/>
    </source>
</evidence>
<evidence type="ECO:0000313" key="5">
    <source>
        <dbReference type="Proteomes" id="UP000267798"/>
    </source>
</evidence>
<dbReference type="InterPro" id="IPR027383">
    <property type="entry name" value="Znf_put"/>
</dbReference>
<evidence type="ECO:0000313" key="4">
    <source>
        <dbReference type="EMBL" id="RJX38248.1"/>
    </source>
</evidence>
<reference evidence="4 5" key="1">
    <citation type="submission" date="2018-09" db="EMBL/GenBank/DDBJ databases">
        <title>Paenibacillus aracenensis nov. sp. isolated from a cave in southern Spain.</title>
        <authorList>
            <person name="Jurado V."/>
            <person name="Gutierrez-Patricio S."/>
            <person name="Gonzalez-Pimentel J.L."/>
            <person name="Miller A.Z."/>
            <person name="Laiz L."/>
            <person name="Saiz-Jimenez C."/>
        </authorList>
    </citation>
    <scope>NUCLEOTIDE SEQUENCE [LARGE SCALE GENOMIC DNA]</scope>
    <source>
        <strain evidence="4 5">JCM 19203</strain>
    </source>
</reference>
<keyword evidence="2" id="KW-0472">Membrane</keyword>
<accession>A0A3A6PH22</accession>
<gene>
    <name evidence="4" type="ORF">D3P09_19495</name>
</gene>
<protein>
    <recommendedName>
        <fullName evidence="3">Putative zinc-finger domain-containing protein</fullName>
    </recommendedName>
</protein>
<dbReference type="SUPFAM" id="SSF82171">
    <property type="entry name" value="DPP6 N-terminal domain-like"/>
    <property type="match status" value="1"/>
</dbReference>
<sequence>MNCQEVMELMQRQLDDDLSDAELEVLMNHTRQCPDCAAMFERMKQLSAELTALPKVTPSYSLVDAIMPELERLDRLAESTATAAEAAIVASGSAAAPPRRMPRKRRWTTWSAIGSVVAAGIVAGLFILNDPGAIINNDAAKLSYSVADLPQDSNGQAAEMRMNADTVSGQSEIELKAHEKEDSQGFAAGGNNPEAGGDVSVRSTGNSSTEKGIATNPTGVVDQYESFGGESDLHNEGQPDMGIAVANAFPSPDGQYVALLDQHAITIVSAEDKKTVMQTSRKNGQHTAIAWSEDGSQLTYEVQLDRGAAQKYVIETASWKEKKAAH</sequence>
<dbReference type="EMBL" id="QXQB01000004">
    <property type="protein sequence ID" value="RJX38248.1"/>
    <property type="molecule type" value="Genomic_DNA"/>
</dbReference>
<name>A0A3A6PH22_9BACL</name>
<evidence type="ECO:0000256" key="2">
    <source>
        <dbReference type="SAM" id="Phobius"/>
    </source>
</evidence>
<comment type="caution">
    <text evidence="4">The sequence shown here is derived from an EMBL/GenBank/DDBJ whole genome shotgun (WGS) entry which is preliminary data.</text>
</comment>
<evidence type="ECO:0000259" key="3">
    <source>
        <dbReference type="Pfam" id="PF13490"/>
    </source>
</evidence>
<feature type="region of interest" description="Disordered" evidence="1">
    <location>
        <begin position="181"/>
        <end position="220"/>
    </location>
</feature>